<gene>
    <name evidence="1" type="ORF">LZC94_31890</name>
</gene>
<protein>
    <submittedName>
        <fullName evidence="1">Uncharacterized protein</fullName>
    </submittedName>
</protein>
<dbReference type="RefSeq" id="WP_394822059.1">
    <property type="nucleotide sequence ID" value="NZ_CP089984.1"/>
</dbReference>
<proteinExistence type="predicted"/>
<organism evidence="1 2">
    <name type="scientific">Pendulispora albinea</name>
    <dbReference type="NCBI Taxonomy" id="2741071"/>
    <lineage>
        <taxon>Bacteria</taxon>
        <taxon>Pseudomonadati</taxon>
        <taxon>Myxococcota</taxon>
        <taxon>Myxococcia</taxon>
        <taxon>Myxococcales</taxon>
        <taxon>Sorangiineae</taxon>
        <taxon>Pendulisporaceae</taxon>
        <taxon>Pendulispora</taxon>
    </lineage>
</organism>
<accession>A0ABZ2LNT3</accession>
<dbReference type="Proteomes" id="UP001370348">
    <property type="component" value="Chromosome"/>
</dbReference>
<reference evidence="1 2" key="1">
    <citation type="submission" date="2021-12" db="EMBL/GenBank/DDBJ databases">
        <title>Discovery of the Pendulisporaceae a myxobacterial family with distinct sporulation behavior and unique specialized metabolism.</title>
        <authorList>
            <person name="Garcia R."/>
            <person name="Popoff A."/>
            <person name="Bader C.D."/>
            <person name="Loehr J."/>
            <person name="Walesch S."/>
            <person name="Walt C."/>
            <person name="Boldt J."/>
            <person name="Bunk B."/>
            <person name="Haeckl F.J.F.P.J."/>
            <person name="Gunesch A.P."/>
            <person name="Birkelbach J."/>
            <person name="Nuebel U."/>
            <person name="Pietschmann T."/>
            <person name="Bach T."/>
            <person name="Mueller R."/>
        </authorList>
    </citation>
    <scope>NUCLEOTIDE SEQUENCE [LARGE SCALE GENOMIC DNA]</scope>
    <source>
        <strain evidence="1 2">MSr11954</strain>
    </source>
</reference>
<dbReference type="EMBL" id="CP089984">
    <property type="protein sequence ID" value="WXB12437.1"/>
    <property type="molecule type" value="Genomic_DNA"/>
</dbReference>
<evidence type="ECO:0000313" key="2">
    <source>
        <dbReference type="Proteomes" id="UP001370348"/>
    </source>
</evidence>
<keyword evidence="2" id="KW-1185">Reference proteome</keyword>
<evidence type="ECO:0000313" key="1">
    <source>
        <dbReference type="EMBL" id="WXB12437.1"/>
    </source>
</evidence>
<sequence length="186" mass="20559">MLREGIERSYLSLARARTLPEGTRERAVAEFAMRLRWHTLFDPCPRVLALAPPDGADIFRRFSDWLDQAKPSMDWTLHLHLLAWLLRDPPYAGAVDEPMVIELLAAAASKWAIFDRGPREGIVLGSERVKKALIVGWKCRAPDTGRTIEVATLAGDLELESLVGYAYAAGGVLESVGPLLPVTVDI</sequence>
<name>A0ABZ2LNT3_9BACT</name>